<keyword evidence="1" id="KW-0418">Kinase</keyword>
<evidence type="ECO:0000313" key="2">
    <source>
        <dbReference type="Proteomes" id="UP000275910"/>
    </source>
</evidence>
<dbReference type="RefSeq" id="WP_123647427.1">
    <property type="nucleotide sequence ID" value="NZ_RCTY01000024.1"/>
</dbReference>
<dbReference type="EMBL" id="RCTY01000024">
    <property type="protein sequence ID" value="ROU07006.1"/>
    <property type="molecule type" value="Genomic_DNA"/>
</dbReference>
<proteinExistence type="predicted"/>
<dbReference type="GO" id="GO:0016301">
    <property type="term" value="F:kinase activity"/>
    <property type="evidence" value="ECO:0007669"/>
    <property type="project" value="UniProtKB-KW"/>
</dbReference>
<keyword evidence="1" id="KW-0808">Transferase</keyword>
<name>A0A3N2RI44_LYSEN</name>
<organism evidence="1 2">
    <name type="scientific">Lysobacter enzymogenes</name>
    <dbReference type="NCBI Taxonomy" id="69"/>
    <lineage>
        <taxon>Bacteria</taxon>
        <taxon>Pseudomonadati</taxon>
        <taxon>Pseudomonadota</taxon>
        <taxon>Gammaproteobacteria</taxon>
        <taxon>Lysobacterales</taxon>
        <taxon>Lysobacteraceae</taxon>
        <taxon>Lysobacter</taxon>
    </lineage>
</organism>
<evidence type="ECO:0000313" key="1">
    <source>
        <dbReference type="EMBL" id="ROU07006.1"/>
    </source>
</evidence>
<sequence length="341" mass="36606">MPGIAAHPLPQAAGDVACDPFGERRARRHALHFDLLGGRFGFHSDNPRLLRLVEQAYAGTPPQRLPQTRDFRVELDLLPSGGRACAAPPPLRTHSGAGVLCGILDDRNYVLIVPAERRALVAVSRDMLEHAYHVRYELIEFAVYVLAARGLGLMPLHGACAGSVGRGLLLLGASGAGKSTLALHCLLGGLELLAEDSVFVEPEGLLATGAANFLHLRDSALAHLDPQIGSWIGGSARIRRRSGVEKFEVDLRRGPGRLACEPLRLAATVLLSAETAPPGQPLLERLADEQATIRLSEDQPYAAAQAGWPDFVRRLARQGVYRLRRGAGADASLQAIRGLLE</sequence>
<dbReference type="Gene3D" id="3.40.50.300">
    <property type="entry name" value="P-loop containing nucleotide triphosphate hydrolases"/>
    <property type="match status" value="1"/>
</dbReference>
<protein>
    <submittedName>
        <fullName evidence="1">Serine kinase</fullName>
    </submittedName>
</protein>
<dbReference type="Proteomes" id="UP000275910">
    <property type="component" value="Unassembled WGS sequence"/>
</dbReference>
<dbReference type="SUPFAM" id="SSF53795">
    <property type="entry name" value="PEP carboxykinase-like"/>
    <property type="match status" value="1"/>
</dbReference>
<comment type="caution">
    <text evidence="1">The sequence shown here is derived from an EMBL/GenBank/DDBJ whole genome shotgun (WGS) entry which is preliminary data.</text>
</comment>
<dbReference type="InterPro" id="IPR027417">
    <property type="entry name" value="P-loop_NTPase"/>
</dbReference>
<gene>
    <name evidence="1" type="ORF">D9T17_10835</name>
</gene>
<accession>A0A3N2RI44</accession>
<dbReference type="AlphaFoldDB" id="A0A3N2RI44"/>
<reference evidence="1 2" key="1">
    <citation type="submission" date="2018-10" db="EMBL/GenBank/DDBJ databases">
        <title>The genome of Lysobacter enzymogenes OH11.</title>
        <authorList>
            <person name="Liu F."/>
            <person name="Zhao Y."/>
            <person name="Qian G."/>
            <person name="Chen Y."/>
            <person name="Xu H."/>
        </authorList>
    </citation>
    <scope>NUCLEOTIDE SEQUENCE [LARGE SCALE GENOMIC DNA]</scope>
    <source>
        <strain evidence="1 2">OH11</strain>
    </source>
</reference>